<proteinExistence type="predicted"/>
<dbReference type="Proteomes" id="UP000460549">
    <property type="component" value="Unassembled WGS sequence"/>
</dbReference>
<evidence type="ECO:0000259" key="1">
    <source>
        <dbReference type="Pfam" id="PF13280"/>
    </source>
</evidence>
<evidence type="ECO:0000313" key="2">
    <source>
        <dbReference type="EMBL" id="MSU05903.1"/>
    </source>
</evidence>
<evidence type="ECO:0000313" key="3">
    <source>
        <dbReference type="Proteomes" id="UP000460549"/>
    </source>
</evidence>
<dbReference type="EMBL" id="VUNN01000004">
    <property type="protein sequence ID" value="MSU05903.1"/>
    <property type="molecule type" value="Genomic_DNA"/>
</dbReference>
<dbReference type="PROSITE" id="PS52050">
    <property type="entry name" value="WYL"/>
    <property type="match status" value="1"/>
</dbReference>
<protein>
    <submittedName>
        <fullName evidence="2">WYL domain-containing protein</fullName>
    </submittedName>
</protein>
<sequence length="414" mass="49274">MAYSESIRDLERLREIILNFYVDGSKTKDEYLASFYRGASIIIENALCENIQIIRKAGKTRKFISVDARKHQNNPLHKIFFIKSYSSNDISFYFHIIDILHDNKTKKISEITEELRQRYYNFYEDSDGNITQKKYFPDTVRNKLEELVSLGIVSTIIIGNRFEYYIEKNEINLNYLKDSLSFFSNAFPAGFIGEIIQRDYQKSKEDLFVFKHNYLNHVLDADILCVTLDAIRTSRKIEFDYNSLTQHESNDHFLVYPLKIYSSVSEGRQYLFCFNYKNNLYAFFRLDKMHNIKTENIDDKALIHKQFYLDNHDKMWGTSIKKEWKTEHVEFVVKINSNEDYILKRINREKRNCVIKKIDETLYLITNDVLSPYSMIPWIRTFYGKIISISSSDSLFLKEIKEDISALKEYYNAF</sequence>
<reference evidence="2 3" key="1">
    <citation type="submission" date="2019-08" db="EMBL/GenBank/DDBJ databases">
        <title>In-depth cultivation of the pig gut microbiome towards novel bacterial diversity and tailored functional studies.</title>
        <authorList>
            <person name="Wylensek D."/>
            <person name="Hitch T.C.A."/>
            <person name="Clavel T."/>
        </authorList>
    </citation>
    <scope>NUCLEOTIDE SEQUENCE [LARGE SCALE GENOMIC DNA]</scope>
    <source>
        <strain evidence="2 3">NM-380-WT-3C1</strain>
    </source>
</reference>
<dbReference type="InterPro" id="IPR026881">
    <property type="entry name" value="WYL_dom"/>
</dbReference>
<name>A0A7X2TRF1_9SPIO</name>
<dbReference type="RefSeq" id="WP_154424804.1">
    <property type="nucleotide sequence ID" value="NZ_VUNN01000004.1"/>
</dbReference>
<dbReference type="Pfam" id="PF13280">
    <property type="entry name" value="WYL"/>
    <property type="match status" value="1"/>
</dbReference>
<organism evidence="2 3">
    <name type="scientific">Bullifex porci</name>
    <dbReference type="NCBI Taxonomy" id="2606638"/>
    <lineage>
        <taxon>Bacteria</taxon>
        <taxon>Pseudomonadati</taxon>
        <taxon>Spirochaetota</taxon>
        <taxon>Spirochaetia</taxon>
        <taxon>Spirochaetales</taxon>
        <taxon>Spirochaetaceae</taxon>
        <taxon>Bullifex</taxon>
    </lineage>
</organism>
<comment type="caution">
    <text evidence="2">The sequence shown here is derived from an EMBL/GenBank/DDBJ whole genome shotgun (WGS) entry which is preliminary data.</text>
</comment>
<feature type="domain" description="WYL" evidence="1">
    <location>
        <begin position="228"/>
        <end position="293"/>
    </location>
</feature>
<accession>A0A7X2TRF1</accession>
<gene>
    <name evidence="2" type="ORF">FYJ80_03800</name>
</gene>
<dbReference type="AlphaFoldDB" id="A0A7X2TRF1"/>
<keyword evidence="3" id="KW-1185">Reference proteome</keyword>